<evidence type="ECO:0000313" key="1">
    <source>
        <dbReference type="EMBL" id="CAA9546247.1"/>
    </source>
</evidence>
<dbReference type="EMBL" id="CADCWH010000083">
    <property type="protein sequence ID" value="CAA9546247.1"/>
    <property type="molecule type" value="Genomic_DNA"/>
</dbReference>
<name>A0A6J4UBX7_9BACT</name>
<organism evidence="1">
    <name type="scientific">uncultured Thermomicrobiales bacterium</name>
    <dbReference type="NCBI Taxonomy" id="1645740"/>
    <lineage>
        <taxon>Bacteria</taxon>
        <taxon>Pseudomonadati</taxon>
        <taxon>Thermomicrobiota</taxon>
        <taxon>Thermomicrobia</taxon>
        <taxon>Thermomicrobiales</taxon>
        <taxon>environmental samples</taxon>
    </lineage>
</organism>
<reference evidence="1" key="1">
    <citation type="submission" date="2020-02" db="EMBL/GenBank/DDBJ databases">
        <authorList>
            <person name="Meier V. D."/>
        </authorList>
    </citation>
    <scope>NUCLEOTIDE SEQUENCE</scope>
    <source>
        <strain evidence="1">AVDCRST_MAG70</strain>
    </source>
</reference>
<protein>
    <submittedName>
        <fullName evidence="1">Uncharacterized protein</fullName>
    </submittedName>
</protein>
<sequence length="43" mass="5242">MVRLRTPVRSFDELAESWYPYRGQNDGRDLLTVWSRPRSSRMR</sequence>
<proteinExistence type="predicted"/>
<gene>
    <name evidence="1" type="ORF">AVDCRST_MAG70-535</name>
</gene>
<accession>A0A6J4UBX7</accession>
<dbReference type="AlphaFoldDB" id="A0A6J4UBX7"/>